<dbReference type="GO" id="GO:0015833">
    <property type="term" value="P:peptide transport"/>
    <property type="evidence" value="ECO:0007669"/>
    <property type="project" value="TreeGrafter"/>
</dbReference>
<dbReference type="AlphaFoldDB" id="A0A3M6R0C9"/>
<comment type="caution">
    <text evidence="5">The sequence shown here is derived from an EMBL/GenBank/DDBJ whole genome shotgun (WGS) entry which is preliminary data.</text>
</comment>
<dbReference type="Gene3D" id="3.40.190.10">
    <property type="entry name" value="Periplasmic binding protein-like II"/>
    <property type="match status" value="1"/>
</dbReference>
<dbReference type="PANTHER" id="PTHR30290">
    <property type="entry name" value="PERIPLASMIC BINDING COMPONENT OF ABC TRANSPORTER"/>
    <property type="match status" value="1"/>
</dbReference>
<name>A0A3M6R0C9_9BURK</name>
<reference evidence="5 6" key="1">
    <citation type="submission" date="2018-10" db="EMBL/GenBank/DDBJ databases">
        <title>Draft genome of Cortibacter populi DSM10536.</title>
        <authorList>
            <person name="Bernier A.-M."/>
            <person name="Bernard K."/>
        </authorList>
    </citation>
    <scope>NUCLEOTIDE SEQUENCE [LARGE SCALE GENOMIC DNA]</scope>
    <source>
        <strain evidence="5 6">DSM 105136</strain>
    </source>
</reference>
<accession>A0A3M6R0C9</accession>
<dbReference type="InterPro" id="IPR006311">
    <property type="entry name" value="TAT_signal"/>
</dbReference>
<keyword evidence="6" id="KW-1185">Reference proteome</keyword>
<gene>
    <name evidence="5" type="ORF">D8I35_06270</name>
</gene>
<keyword evidence="2 3" id="KW-0732">Signal</keyword>
<dbReference type="RefSeq" id="WP_122226787.1">
    <property type="nucleotide sequence ID" value="NZ_RDQO01000001.1"/>
</dbReference>
<dbReference type="Gene3D" id="3.90.76.10">
    <property type="entry name" value="Dipeptide-binding Protein, Domain 1"/>
    <property type="match status" value="1"/>
</dbReference>
<dbReference type="PROSITE" id="PS51318">
    <property type="entry name" value="TAT"/>
    <property type="match status" value="1"/>
</dbReference>
<dbReference type="PIRSF" id="PIRSF002741">
    <property type="entry name" value="MppA"/>
    <property type="match status" value="1"/>
</dbReference>
<dbReference type="InterPro" id="IPR000914">
    <property type="entry name" value="SBP_5_dom"/>
</dbReference>
<protein>
    <submittedName>
        <fullName evidence="5">ABC transporter substrate-binding protein</fullName>
    </submittedName>
</protein>
<feature type="chain" id="PRO_5018099927" evidence="3">
    <location>
        <begin position="27"/>
        <end position="498"/>
    </location>
</feature>
<dbReference type="SUPFAM" id="SSF53850">
    <property type="entry name" value="Periplasmic binding protein-like II"/>
    <property type="match status" value="1"/>
</dbReference>
<dbReference type="GO" id="GO:0030288">
    <property type="term" value="C:outer membrane-bounded periplasmic space"/>
    <property type="evidence" value="ECO:0007669"/>
    <property type="project" value="UniProtKB-ARBA"/>
</dbReference>
<organism evidence="5 6">
    <name type="scientific">Corticibacter populi</name>
    <dbReference type="NCBI Taxonomy" id="1550736"/>
    <lineage>
        <taxon>Bacteria</taxon>
        <taxon>Pseudomonadati</taxon>
        <taxon>Pseudomonadota</taxon>
        <taxon>Betaproteobacteria</taxon>
        <taxon>Burkholderiales</taxon>
        <taxon>Comamonadaceae</taxon>
        <taxon>Corticibacter</taxon>
    </lineage>
</organism>
<comment type="similarity">
    <text evidence="1">Belongs to the bacterial solute-binding protein 5 family.</text>
</comment>
<dbReference type="InterPro" id="IPR030678">
    <property type="entry name" value="Peptide/Ni-bd"/>
</dbReference>
<feature type="domain" description="Solute-binding protein family 5" evidence="4">
    <location>
        <begin position="76"/>
        <end position="406"/>
    </location>
</feature>
<evidence type="ECO:0000313" key="5">
    <source>
        <dbReference type="EMBL" id="RMX08661.1"/>
    </source>
</evidence>
<dbReference type="OrthoDB" id="9801799at2"/>
<dbReference type="Pfam" id="PF00496">
    <property type="entry name" value="SBP_bac_5"/>
    <property type="match status" value="1"/>
</dbReference>
<sequence>MLNRRSVLASGAAMLAASAVPLPSLAQPNTRNTITLGMSLEPPGLDPTVNAASAVGEVTLYNIYETLTKINADGSVTPLLAESWDVAPDLKTYTFRLRKNVLFHNGEPFNAEAVKFSLERARSERSTNKDKAVFEKLSTEIIDEHTIRLVNAEIDPELLFVLGQATAIMVEPKSAGKNTSAPVGTGPYRLERWSKGSSITLKRWEEYPRGANIRLDSVTFRFIADPAAQVAGLLAGDLDAFPRVSPRSVSQFTSNPRYQVVISGSRAKTILAINHRRKALADVRVRRALAAAIDRRVVIEGAGDGYGTPIGSHYVPGVFGYVDTTGINPYDPDKATALLAEAGVKTPLKLRMTLPPPPYARQGGIVIAALLAKVGIEVQLQNVEWAQWLNNTMGQHNFDLTLISHVEPFDLGNYANPDYYWGYDSPAFRELWEQIKNAAQPAERARLLGNAQRLLAEDAANVFLYQPQWVTIASKDLRGLWRDMPVFVNDLASLRWVG</sequence>
<dbReference type="GO" id="GO:1904680">
    <property type="term" value="F:peptide transmembrane transporter activity"/>
    <property type="evidence" value="ECO:0007669"/>
    <property type="project" value="TreeGrafter"/>
</dbReference>
<dbReference type="Proteomes" id="UP000278006">
    <property type="component" value="Unassembled WGS sequence"/>
</dbReference>
<dbReference type="EMBL" id="RDQO01000001">
    <property type="protein sequence ID" value="RMX08661.1"/>
    <property type="molecule type" value="Genomic_DNA"/>
</dbReference>
<dbReference type="Gene3D" id="3.10.105.10">
    <property type="entry name" value="Dipeptide-binding Protein, Domain 3"/>
    <property type="match status" value="1"/>
</dbReference>
<evidence type="ECO:0000259" key="4">
    <source>
        <dbReference type="Pfam" id="PF00496"/>
    </source>
</evidence>
<feature type="signal peptide" evidence="3">
    <location>
        <begin position="1"/>
        <end position="26"/>
    </location>
</feature>
<proteinExistence type="inferred from homology"/>
<dbReference type="InterPro" id="IPR039424">
    <property type="entry name" value="SBP_5"/>
</dbReference>
<dbReference type="PANTHER" id="PTHR30290:SF38">
    <property type="entry name" value="D,D-DIPEPTIDE-BINDING PERIPLASMIC PROTEIN DDPA-RELATED"/>
    <property type="match status" value="1"/>
</dbReference>
<evidence type="ECO:0000256" key="3">
    <source>
        <dbReference type="SAM" id="SignalP"/>
    </source>
</evidence>
<dbReference type="CDD" id="cd08494">
    <property type="entry name" value="PBP2_NikA_DppA_OppA_like_6"/>
    <property type="match status" value="1"/>
</dbReference>
<evidence type="ECO:0000313" key="6">
    <source>
        <dbReference type="Proteomes" id="UP000278006"/>
    </source>
</evidence>
<dbReference type="GO" id="GO:0043190">
    <property type="term" value="C:ATP-binding cassette (ABC) transporter complex"/>
    <property type="evidence" value="ECO:0007669"/>
    <property type="project" value="InterPro"/>
</dbReference>
<evidence type="ECO:0000256" key="1">
    <source>
        <dbReference type="ARBA" id="ARBA00005695"/>
    </source>
</evidence>
<evidence type="ECO:0000256" key="2">
    <source>
        <dbReference type="ARBA" id="ARBA00022729"/>
    </source>
</evidence>